<dbReference type="GO" id="GO:0045892">
    <property type="term" value="P:negative regulation of DNA-templated transcription"/>
    <property type="evidence" value="ECO:0007669"/>
    <property type="project" value="InterPro"/>
</dbReference>
<comment type="similarity">
    <text evidence="1">Belongs to the BlaI transcriptional regulatory family.</text>
</comment>
<dbReference type="RefSeq" id="WP_111439684.1">
    <property type="nucleotide sequence ID" value="NZ_QKZI01000004.1"/>
</dbReference>
<evidence type="ECO:0000256" key="1">
    <source>
        <dbReference type="ARBA" id="ARBA00011046"/>
    </source>
</evidence>
<dbReference type="OrthoDB" id="122824at2"/>
<organism evidence="5 6">
    <name type="scientific">Psychrobacillus insolitus</name>
    <dbReference type="NCBI Taxonomy" id="1461"/>
    <lineage>
        <taxon>Bacteria</taxon>
        <taxon>Bacillati</taxon>
        <taxon>Bacillota</taxon>
        <taxon>Bacilli</taxon>
        <taxon>Bacillales</taxon>
        <taxon>Bacillaceae</taxon>
        <taxon>Psychrobacillus</taxon>
    </lineage>
</organism>
<name>A0A2W7MKY1_9BACI</name>
<proteinExistence type="inferred from homology"/>
<keyword evidence="2" id="KW-0805">Transcription regulation</keyword>
<protein>
    <submittedName>
        <fullName evidence="5">Putative transcriptional regulator</fullName>
    </submittedName>
</protein>
<sequence length="137" mass="15947">MLIRKFKINESGLNRFFGPLEAKIMDILWNDIEMTIKDVQQVLDKKKVTNFNTVMTVMNRLVEKGILQKRIEGRSSLYSPVQSRVEFLNAQSKEMTNELMDEFGNIVVTHMLEALEDVDDDLVAKLEQKIKELKKDI</sequence>
<keyword evidence="4" id="KW-0804">Transcription</keyword>
<evidence type="ECO:0000313" key="5">
    <source>
        <dbReference type="EMBL" id="PZX04537.1"/>
    </source>
</evidence>
<evidence type="ECO:0000256" key="3">
    <source>
        <dbReference type="ARBA" id="ARBA00023125"/>
    </source>
</evidence>
<accession>A0A2W7MKY1</accession>
<dbReference type="Gene3D" id="1.10.10.10">
    <property type="entry name" value="Winged helix-like DNA-binding domain superfamily/Winged helix DNA-binding domain"/>
    <property type="match status" value="1"/>
</dbReference>
<comment type="caution">
    <text evidence="5">The sequence shown here is derived from an EMBL/GenBank/DDBJ whole genome shotgun (WGS) entry which is preliminary data.</text>
</comment>
<dbReference type="InterPro" id="IPR005650">
    <property type="entry name" value="BlaI_family"/>
</dbReference>
<dbReference type="SUPFAM" id="SSF46785">
    <property type="entry name" value="Winged helix' DNA-binding domain"/>
    <property type="match status" value="1"/>
</dbReference>
<gene>
    <name evidence="5" type="ORF">C7437_10449</name>
</gene>
<dbReference type="Proteomes" id="UP000248646">
    <property type="component" value="Unassembled WGS sequence"/>
</dbReference>
<dbReference type="GO" id="GO:0003677">
    <property type="term" value="F:DNA binding"/>
    <property type="evidence" value="ECO:0007669"/>
    <property type="project" value="UniProtKB-KW"/>
</dbReference>
<evidence type="ECO:0000256" key="4">
    <source>
        <dbReference type="ARBA" id="ARBA00023163"/>
    </source>
</evidence>
<evidence type="ECO:0000313" key="6">
    <source>
        <dbReference type="Proteomes" id="UP000248646"/>
    </source>
</evidence>
<dbReference type="InterPro" id="IPR036388">
    <property type="entry name" value="WH-like_DNA-bd_sf"/>
</dbReference>
<dbReference type="InterPro" id="IPR036390">
    <property type="entry name" value="WH_DNA-bd_sf"/>
</dbReference>
<dbReference type="EMBL" id="QKZI01000004">
    <property type="protein sequence ID" value="PZX04537.1"/>
    <property type="molecule type" value="Genomic_DNA"/>
</dbReference>
<dbReference type="Pfam" id="PF03965">
    <property type="entry name" value="Penicillinase_R"/>
    <property type="match status" value="1"/>
</dbReference>
<keyword evidence="3" id="KW-0238">DNA-binding</keyword>
<dbReference type="PIRSF" id="PIRSF019455">
    <property type="entry name" value="CopR_AtkY"/>
    <property type="match status" value="1"/>
</dbReference>
<reference evidence="5 6" key="1">
    <citation type="submission" date="2018-06" db="EMBL/GenBank/DDBJ databases">
        <title>Genomic Encyclopedia of Type Strains, Phase IV (KMG-IV): sequencing the most valuable type-strain genomes for metagenomic binning, comparative biology and taxonomic classification.</title>
        <authorList>
            <person name="Goeker M."/>
        </authorList>
    </citation>
    <scope>NUCLEOTIDE SEQUENCE [LARGE SCALE GENOMIC DNA]</scope>
    <source>
        <strain evidence="5 6">DSM 5</strain>
    </source>
</reference>
<keyword evidence="6" id="KW-1185">Reference proteome</keyword>
<evidence type="ECO:0000256" key="2">
    <source>
        <dbReference type="ARBA" id="ARBA00023015"/>
    </source>
</evidence>
<dbReference type="AlphaFoldDB" id="A0A2W7MKY1"/>